<gene>
    <name evidence="1" type="ORF">KFK09_007662</name>
</gene>
<dbReference type="AlphaFoldDB" id="A0A8T3BX57"/>
<protein>
    <submittedName>
        <fullName evidence="1">Uncharacterized protein</fullName>
    </submittedName>
</protein>
<name>A0A8T3BX57_DENNO</name>
<accession>A0A8T3BX57</accession>
<sequence length="146" mass="16043">MQPSALSWFEEVAILAGRMFYLRRIAIAAFSTSSRIEGFAFRLLFSSLLQIARVTASAPSLLFDFCPSTTFPSCRIGSYDILIGSNGSSLAEGNSLSFSLSRASSAKFRKSAELEDLVNPGFTAKRGKRRVYSAVRRSNPVWQDLA</sequence>
<evidence type="ECO:0000313" key="1">
    <source>
        <dbReference type="EMBL" id="KAI0520191.1"/>
    </source>
</evidence>
<keyword evidence="2" id="KW-1185">Reference proteome</keyword>
<comment type="caution">
    <text evidence="1">The sequence shown here is derived from an EMBL/GenBank/DDBJ whole genome shotgun (WGS) entry which is preliminary data.</text>
</comment>
<proteinExistence type="predicted"/>
<organism evidence="1 2">
    <name type="scientific">Dendrobium nobile</name>
    <name type="common">Orchid</name>
    <dbReference type="NCBI Taxonomy" id="94219"/>
    <lineage>
        <taxon>Eukaryota</taxon>
        <taxon>Viridiplantae</taxon>
        <taxon>Streptophyta</taxon>
        <taxon>Embryophyta</taxon>
        <taxon>Tracheophyta</taxon>
        <taxon>Spermatophyta</taxon>
        <taxon>Magnoliopsida</taxon>
        <taxon>Liliopsida</taxon>
        <taxon>Asparagales</taxon>
        <taxon>Orchidaceae</taxon>
        <taxon>Epidendroideae</taxon>
        <taxon>Malaxideae</taxon>
        <taxon>Dendrobiinae</taxon>
        <taxon>Dendrobium</taxon>
    </lineage>
</organism>
<reference evidence="1" key="1">
    <citation type="journal article" date="2022" name="Front. Genet.">
        <title>Chromosome-Scale Assembly of the Dendrobium nobile Genome Provides Insights Into the Molecular Mechanism of the Biosynthesis of the Medicinal Active Ingredient of Dendrobium.</title>
        <authorList>
            <person name="Xu Q."/>
            <person name="Niu S.-C."/>
            <person name="Li K.-L."/>
            <person name="Zheng P.-J."/>
            <person name="Zhang X.-J."/>
            <person name="Jia Y."/>
            <person name="Liu Y."/>
            <person name="Niu Y.-X."/>
            <person name="Yu L.-H."/>
            <person name="Chen D.-F."/>
            <person name="Zhang G.-Q."/>
        </authorList>
    </citation>
    <scope>NUCLEOTIDE SEQUENCE</scope>
    <source>
        <tissue evidence="1">Leaf</tissue>
    </source>
</reference>
<dbReference type="EMBL" id="JAGYWB010000006">
    <property type="protein sequence ID" value="KAI0520191.1"/>
    <property type="molecule type" value="Genomic_DNA"/>
</dbReference>
<dbReference type="Proteomes" id="UP000829196">
    <property type="component" value="Unassembled WGS sequence"/>
</dbReference>
<evidence type="ECO:0000313" key="2">
    <source>
        <dbReference type="Proteomes" id="UP000829196"/>
    </source>
</evidence>